<dbReference type="GO" id="GO:0045259">
    <property type="term" value="C:proton-transporting ATP synthase complex"/>
    <property type="evidence" value="ECO:0007669"/>
    <property type="project" value="UniProtKB-KW"/>
</dbReference>
<reference evidence="9 10" key="1">
    <citation type="submission" date="2014-08" db="EMBL/GenBank/DDBJ databases">
        <authorList>
            <person name="Kuleshov K."/>
            <person name="Dedkov V."/>
            <person name="Markelov M."/>
            <person name="Pimkina E."/>
        </authorList>
    </citation>
    <scope>NUCLEOTIDE SEQUENCE [LARGE SCALE GENOMIC DNA]</scope>
    <source>
        <strain evidence="10">TOA</strain>
    </source>
</reference>
<dbReference type="InterPro" id="IPR035968">
    <property type="entry name" value="ATP_synth_F1_ATPase_gsu"/>
</dbReference>
<keyword evidence="6" id="KW-0472">Membrane</keyword>
<keyword evidence="3" id="KW-0813">Transport</keyword>
<reference evidence="9 10" key="2">
    <citation type="submission" date="2018-10" db="EMBL/GenBank/DDBJ databases">
        <title>Detection and isolation of Mycoplasma hominis as a predominant microorganism from pelvic cavity of patient with salpingitis and tubo-ovarian abscess.</title>
        <authorList>
            <person name="Guschin A.E."/>
            <person name="Khayrullina G.A."/>
            <person name="Rakovskaya I.V."/>
            <person name="Shelenkov A.A."/>
            <person name="Shagin D.A."/>
        </authorList>
    </citation>
    <scope>NUCLEOTIDE SEQUENCE [LARGE SCALE GENOMIC DNA]</scope>
    <source>
        <strain evidence="10">TOA</strain>
    </source>
</reference>
<dbReference type="EMBL" id="CP033021">
    <property type="protein sequence ID" value="AYN65457.1"/>
    <property type="molecule type" value="Genomic_DNA"/>
</dbReference>
<evidence type="ECO:0000256" key="7">
    <source>
        <dbReference type="ARBA" id="ARBA00023196"/>
    </source>
</evidence>
<evidence type="ECO:0000256" key="1">
    <source>
        <dbReference type="ARBA" id="ARBA00004170"/>
    </source>
</evidence>
<keyword evidence="5" id="KW-0406">Ion transport</keyword>
<evidence type="ECO:0000313" key="9">
    <source>
        <dbReference type="EMBL" id="AYN65457.1"/>
    </source>
</evidence>
<dbReference type="AlphaFoldDB" id="A0A2K9YT84"/>
<evidence type="ECO:0000256" key="5">
    <source>
        <dbReference type="ARBA" id="ARBA00023065"/>
    </source>
</evidence>
<keyword evidence="8" id="KW-0066">ATP synthesis</keyword>
<dbReference type="Proteomes" id="UP000029712">
    <property type="component" value="Chromosome"/>
</dbReference>
<proteinExistence type="inferred from homology"/>
<evidence type="ECO:0000256" key="6">
    <source>
        <dbReference type="ARBA" id="ARBA00023136"/>
    </source>
</evidence>
<sequence>MQLKDLENKRKSLNNISLKVNNEKNIYLINIMKLNQRLSFFNKNALVSRQIILHLKEIYNIKNDMLRRESRHRFNLFRKINRNILWIYLTEEQKYSTDSYSRYEKTILSNIKKSNNEFILIGKNAIKFGQDNNLQVLQSYENSNIENLAEKLTKIVMILYEYENYEEVNFVVNSNKNFNQYFTILPMSKFSFEKFPLNESNNNLYDIDFKKAKIYPNINDFINSQINCYLLNTINMLISESAFYKAKIGLVSTNTILKDLDESILKLKKQISRAKSELQIEELNLLTKKDPDEGDIYE</sequence>
<dbReference type="NCBIfam" id="NF045933">
    <property type="entry name" value="MSC_0622_gamma"/>
    <property type="match status" value="1"/>
</dbReference>
<protein>
    <submittedName>
        <fullName evidence="9">Uncharacterized protein</fullName>
    </submittedName>
</protein>
<gene>
    <name evidence="9" type="ORF">KN71_002000</name>
</gene>
<evidence type="ECO:0000256" key="2">
    <source>
        <dbReference type="ARBA" id="ARBA00007681"/>
    </source>
</evidence>
<evidence type="ECO:0000313" key="10">
    <source>
        <dbReference type="Proteomes" id="UP000029712"/>
    </source>
</evidence>
<accession>A0A2K9YT84</accession>
<comment type="similarity">
    <text evidence="2">Belongs to the ATPase gamma chain family.</text>
</comment>
<comment type="subcellular location">
    <subcellularLocation>
        <location evidence="1">Membrane</location>
        <topology evidence="1">Peripheral membrane protein</topology>
    </subcellularLocation>
</comment>
<evidence type="ECO:0000256" key="3">
    <source>
        <dbReference type="ARBA" id="ARBA00022448"/>
    </source>
</evidence>
<organism evidence="9 10">
    <name type="scientific">Metamycoplasma hominis</name>
    <name type="common">Mycoplasma hominis</name>
    <dbReference type="NCBI Taxonomy" id="2098"/>
    <lineage>
        <taxon>Bacteria</taxon>
        <taxon>Bacillati</taxon>
        <taxon>Mycoplasmatota</taxon>
        <taxon>Mycoplasmoidales</taxon>
        <taxon>Metamycoplasmataceae</taxon>
        <taxon>Metamycoplasma</taxon>
    </lineage>
</organism>
<evidence type="ECO:0000256" key="8">
    <source>
        <dbReference type="ARBA" id="ARBA00023310"/>
    </source>
</evidence>
<dbReference type="GO" id="GO:0046933">
    <property type="term" value="F:proton-transporting ATP synthase activity, rotational mechanism"/>
    <property type="evidence" value="ECO:0007669"/>
    <property type="project" value="InterPro"/>
</dbReference>
<dbReference type="OrthoDB" id="400602at2"/>
<name>A0A2K9YT84_METHO</name>
<dbReference type="SUPFAM" id="SSF52943">
    <property type="entry name" value="ATP synthase (F1-ATPase), gamma subunit"/>
    <property type="match status" value="1"/>
</dbReference>
<keyword evidence="7" id="KW-0139">CF(1)</keyword>
<evidence type="ECO:0000256" key="4">
    <source>
        <dbReference type="ARBA" id="ARBA00022781"/>
    </source>
</evidence>
<keyword evidence="4" id="KW-0375">Hydrogen ion transport</keyword>
<dbReference type="RefSeq" id="WP_036439156.1">
    <property type="nucleotide sequence ID" value="NZ_CP011538.1"/>
</dbReference>